<keyword evidence="7" id="KW-0808">Transferase</keyword>
<dbReference type="SUPFAM" id="SSF52172">
    <property type="entry name" value="CheY-like"/>
    <property type="match status" value="2"/>
</dbReference>
<evidence type="ECO:0000313" key="25">
    <source>
        <dbReference type="EMBL" id="ADN13628.1"/>
    </source>
</evidence>
<dbReference type="Pfam" id="PF01590">
    <property type="entry name" value="GAF"/>
    <property type="match status" value="1"/>
</dbReference>
<dbReference type="eggNOG" id="COG2198">
    <property type="taxonomic scope" value="Bacteria"/>
</dbReference>
<gene>
    <name evidence="25" type="ordered locus">Cyan7822_1637</name>
</gene>
<evidence type="ECO:0000256" key="6">
    <source>
        <dbReference type="ARBA" id="ARBA00022553"/>
    </source>
</evidence>
<dbReference type="Pfam" id="PF02518">
    <property type="entry name" value="HATPase_c"/>
    <property type="match status" value="1"/>
</dbReference>
<dbReference type="eggNOG" id="COG5000">
    <property type="taxonomic scope" value="Bacteria"/>
</dbReference>
<keyword evidence="10 25" id="KW-0418">Kinase</keyword>
<dbReference type="FunFam" id="3.30.565.10:FF:000010">
    <property type="entry name" value="Sensor histidine kinase RcsC"/>
    <property type="match status" value="1"/>
</dbReference>
<dbReference type="InterPro" id="IPR000014">
    <property type="entry name" value="PAS"/>
</dbReference>
<keyword evidence="26" id="KW-1185">Reference proteome</keyword>
<evidence type="ECO:0000259" key="19">
    <source>
        <dbReference type="PROSITE" id="PS50109"/>
    </source>
</evidence>
<evidence type="ECO:0000256" key="4">
    <source>
        <dbReference type="ARBA" id="ARBA00012438"/>
    </source>
</evidence>
<evidence type="ECO:0000256" key="15">
    <source>
        <dbReference type="ARBA" id="ARBA00074306"/>
    </source>
</evidence>
<feature type="transmembrane region" description="Helical" evidence="18">
    <location>
        <begin position="20"/>
        <end position="40"/>
    </location>
</feature>
<dbReference type="eggNOG" id="COG3452">
    <property type="taxonomic scope" value="Bacteria"/>
</dbReference>
<evidence type="ECO:0000256" key="13">
    <source>
        <dbReference type="ARBA" id="ARBA00023012"/>
    </source>
</evidence>
<dbReference type="InterPro" id="IPR003661">
    <property type="entry name" value="HisK_dim/P_dom"/>
</dbReference>
<dbReference type="InterPro" id="IPR006189">
    <property type="entry name" value="CHASE_dom"/>
</dbReference>
<dbReference type="Pfam" id="PF01627">
    <property type="entry name" value="Hpt"/>
    <property type="match status" value="1"/>
</dbReference>
<dbReference type="SUPFAM" id="SSF55874">
    <property type="entry name" value="ATPase domain of HSP90 chaperone/DNA topoisomerase II/histidine kinase"/>
    <property type="match status" value="1"/>
</dbReference>
<dbReference type="CDD" id="cd00156">
    <property type="entry name" value="REC"/>
    <property type="match status" value="1"/>
</dbReference>
<dbReference type="Pfam" id="PF03924">
    <property type="entry name" value="CHASE"/>
    <property type="match status" value="1"/>
</dbReference>
<keyword evidence="5" id="KW-1003">Cell membrane</keyword>
<evidence type="ECO:0000256" key="7">
    <source>
        <dbReference type="ARBA" id="ARBA00022679"/>
    </source>
</evidence>
<keyword evidence="12 18" id="KW-1133">Transmembrane helix</keyword>
<feature type="domain" description="Response regulatory" evidence="20">
    <location>
        <begin position="1032"/>
        <end position="1148"/>
    </location>
</feature>
<dbReference type="eggNOG" id="COG2205">
    <property type="taxonomic scope" value="Bacteria"/>
</dbReference>
<keyword evidence="13" id="KW-0902">Two-component regulatory system</keyword>
<dbReference type="FunFam" id="1.10.287.130:FF:000003">
    <property type="entry name" value="Histidine kinase"/>
    <property type="match status" value="1"/>
</dbReference>
<dbReference type="SMART" id="SM00388">
    <property type="entry name" value="HisKA"/>
    <property type="match status" value="1"/>
</dbReference>
<dbReference type="Gene3D" id="3.30.450.20">
    <property type="entry name" value="PAS domain"/>
    <property type="match status" value="2"/>
</dbReference>
<accession>E0U6I5</accession>
<dbReference type="PROSITE" id="PS50113">
    <property type="entry name" value="PAC"/>
    <property type="match status" value="2"/>
</dbReference>
<keyword evidence="6 17" id="KW-0597">Phosphoprotein</keyword>
<evidence type="ECO:0000259" key="23">
    <source>
        <dbReference type="PROSITE" id="PS50839"/>
    </source>
</evidence>
<sequence length="1426" mass="160192">MNIFKNLQADLSKIYQKKNLVFLLTLTFISLITILIYFSLINQEKIQLKQQTSSEATLIKLQIMAEVKSRVLELERLASRWEVRGGTPKREWELDVNNLLKDYSGYKAIEWVDASNHVRWVIPVKGNEAAINFNLASQTKRRKALEIAQKNHQSIMTRSVDLIEGGQQFLLYVPLWNSQKSDGFIVGIFEIESFLNTVLNHQISQGYKILIFENQELIYSQKPTNFSEKKKWLAEIDLNNFYSLKWRIQVIPSAEIIAKLNSPLPKVVLVAGLLIGSMLAVALHSTETGRHRSRQLEQEILHRQQVEASLREASRLQQAIVDGANYSIISANPEGIIQAFNRAAEQMLGYKAEEVVGKFTPEIIHDPQEIQTRAKELSQELGMKIEPGFEVLVAKARQGQKDENIWTYIRKDGSSFSVLLSITALYDDQGQISGFLGIGSDRTERLQTQKDLENTLRELTFQKSALDEAAIVAITNAKGVIKYVNDKFCQLSQYSREELIGNTHRIVKSDHHPPDFFKHLWSTISQGKIWQGEIKNKTKNGSYYWVDTTIVPFLDVQGKPFQYLAIRFDITNRKYIEQALQKELKQTLLLKQISQKIRESLEPQQIFQTTADQVGRAFGVNRCLIHSYIPTPTPRIPIVAEYFQPEYDSMMGLDIPVSGNLHAETLLTTERAIASDNVFAEPQLKSVAGICEQMGSKSILAIRTSYQGKPNGIIGLYQCDHFRHWTFEERELLEAIAAQVGIALAQAQLLEQERKQRSELALKNIALEGAKREAEAANKAKSEFVAMMSHEIRTPMNGVIGMTGILLDTPLSELQRDCVETIRNSGDALLMIINDILDFSKIESGKLELEEQPFNLRESIESSLDLLAPKAAEKGLELAYIFDPNTPETILGDVTRLRQILVNLIGNGIKFTEKGEVVVNVSSYPQEKSSTAPTYTIEFAVTDTGIGIAPERKDKLFKAFSQVDSSTTRQYGGTGLGLVISKRLTQLMGGEISVDSQQGKGSTFKFTITAEAFHSSTLAWEKYIITHLANKRVLIVDDNQTNRKILILQTQSWGMIPTAVDSGQKAIEIIAQGETFDLAILDMQMPSLDGVMLAQILRQYPSGKNLPLILLSSAGQLLPIERLKVDFSSTLSKPIHQTQLYNALVQALQTQTKITLDRPSVPENGSILSKYKDLGQQHPLRILIGEDNAVNQKVIQQILQRMSYRADLVANGLEVIQALKLQSYDVVLMDIQMPEMDGLETTRWITQTYHQGSRPRIIAMTANAMQGDQEHCLAAGMDDYLSKPINIFALAEALQNSQPITVDTTSKEMVKSLQYLQDSLCAGDLELMKEMIQCYFIESEKLVKTITSAIAHTDAPSLFRAAHSLKSSSASLGASHFSELCKTLEMIGKTGNLNKAPEMVKILEQEYIKVTQDLKQFLISTSSNYE</sequence>
<dbReference type="PANTHER" id="PTHR45339">
    <property type="entry name" value="HYBRID SIGNAL TRANSDUCTION HISTIDINE KINASE J"/>
    <property type="match status" value="1"/>
</dbReference>
<evidence type="ECO:0000256" key="12">
    <source>
        <dbReference type="ARBA" id="ARBA00022989"/>
    </source>
</evidence>
<dbReference type="eggNOG" id="COG0784">
    <property type="taxonomic scope" value="Bacteria"/>
</dbReference>
<dbReference type="InterPro" id="IPR008207">
    <property type="entry name" value="Sig_transdc_His_kin_Hpt_dom"/>
</dbReference>
<keyword evidence="9" id="KW-0547">Nucleotide-binding</keyword>
<dbReference type="PRINTS" id="PR00344">
    <property type="entry name" value="BCTRLSENSOR"/>
</dbReference>
<dbReference type="SMART" id="SM00065">
    <property type="entry name" value="GAF"/>
    <property type="match status" value="1"/>
</dbReference>
<dbReference type="InterPro" id="IPR000700">
    <property type="entry name" value="PAS-assoc_C"/>
</dbReference>
<dbReference type="SMART" id="SM00387">
    <property type="entry name" value="HATPase_c"/>
    <property type="match status" value="1"/>
</dbReference>
<evidence type="ECO:0000256" key="10">
    <source>
        <dbReference type="ARBA" id="ARBA00022777"/>
    </source>
</evidence>
<organism evidence="25 26">
    <name type="scientific">Gloeothece verrucosa (strain PCC 7822)</name>
    <name type="common">Cyanothece sp. (strain PCC 7822)</name>
    <dbReference type="NCBI Taxonomy" id="497965"/>
    <lineage>
        <taxon>Bacteria</taxon>
        <taxon>Bacillati</taxon>
        <taxon>Cyanobacteriota</taxon>
        <taxon>Cyanophyceae</taxon>
        <taxon>Oscillatoriophycideae</taxon>
        <taxon>Chroococcales</taxon>
        <taxon>Aphanothecaceae</taxon>
        <taxon>Gloeothece</taxon>
        <taxon>Gloeothece verrucosa</taxon>
    </lineage>
</organism>
<evidence type="ECO:0000256" key="1">
    <source>
        <dbReference type="ARBA" id="ARBA00000085"/>
    </source>
</evidence>
<feature type="domain" description="PAS" evidence="21">
    <location>
        <begin position="472"/>
        <end position="515"/>
    </location>
</feature>
<dbReference type="Gene3D" id="3.30.450.350">
    <property type="entry name" value="CHASE domain"/>
    <property type="match status" value="1"/>
</dbReference>
<evidence type="ECO:0000256" key="18">
    <source>
        <dbReference type="SAM" id="Phobius"/>
    </source>
</evidence>
<dbReference type="SMART" id="SM00448">
    <property type="entry name" value="REC"/>
    <property type="match status" value="2"/>
</dbReference>
<evidence type="ECO:0000256" key="8">
    <source>
        <dbReference type="ARBA" id="ARBA00022692"/>
    </source>
</evidence>
<evidence type="ECO:0000256" key="9">
    <source>
        <dbReference type="ARBA" id="ARBA00022741"/>
    </source>
</evidence>
<dbReference type="NCBIfam" id="TIGR00229">
    <property type="entry name" value="sensory_box"/>
    <property type="match status" value="2"/>
</dbReference>
<dbReference type="GO" id="GO:0000155">
    <property type="term" value="F:phosphorelay sensor kinase activity"/>
    <property type="evidence" value="ECO:0007669"/>
    <property type="project" value="InterPro"/>
</dbReference>
<comment type="subcellular location">
    <subcellularLocation>
        <location evidence="2">Cell membrane</location>
        <topology evidence="2">Multi-pass membrane protein</topology>
    </subcellularLocation>
</comment>
<dbReference type="SMART" id="SM00073">
    <property type="entry name" value="HPT"/>
    <property type="match status" value="1"/>
</dbReference>
<evidence type="ECO:0000313" key="26">
    <source>
        <dbReference type="Proteomes" id="UP000008206"/>
    </source>
</evidence>
<dbReference type="eggNOG" id="COG2202">
    <property type="taxonomic scope" value="Bacteria"/>
</dbReference>
<dbReference type="GO" id="GO:0005886">
    <property type="term" value="C:plasma membrane"/>
    <property type="evidence" value="ECO:0007669"/>
    <property type="project" value="UniProtKB-SubCell"/>
</dbReference>
<dbReference type="PANTHER" id="PTHR45339:SF1">
    <property type="entry name" value="HYBRID SIGNAL TRANSDUCTION HISTIDINE KINASE J"/>
    <property type="match status" value="1"/>
</dbReference>
<dbReference type="InterPro" id="IPR004358">
    <property type="entry name" value="Sig_transdc_His_kin-like_C"/>
</dbReference>
<proteinExistence type="inferred from homology"/>
<dbReference type="InterPro" id="IPR029016">
    <property type="entry name" value="GAF-like_dom_sf"/>
</dbReference>
<dbReference type="PROSITE" id="PS50894">
    <property type="entry name" value="HPT"/>
    <property type="match status" value="1"/>
</dbReference>
<dbReference type="Proteomes" id="UP000008206">
    <property type="component" value="Chromosome"/>
</dbReference>
<dbReference type="InterPro" id="IPR011006">
    <property type="entry name" value="CheY-like_superfamily"/>
</dbReference>
<evidence type="ECO:0000256" key="5">
    <source>
        <dbReference type="ARBA" id="ARBA00022475"/>
    </source>
</evidence>
<evidence type="ECO:0000259" key="24">
    <source>
        <dbReference type="PROSITE" id="PS50894"/>
    </source>
</evidence>
<dbReference type="HOGENOM" id="CLU_246952_0_0_3"/>
<dbReference type="RefSeq" id="WP_013321735.1">
    <property type="nucleotide sequence ID" value="NC_014501.1"/>
</dbReference>
<dbReference type="InterPro" id="IPR003018">
    <property type="entry name" value="GAF"/>
</dbReference>
<dbReference type="PROSITE" id="PS50112">
    <property type="entry name" value="PAS"/>
    <property type="match status" value="2"/>
</dbReference>
<dbReference type="Gene3D" id="1.20.120.160">
    <property type="entry name" value="HPT domain"/>
    <property type="match status" value="1"/>
</dbReference>
<feature type="domain" description="PAC" evidence="22">
    <location>
        <begin position="530"/>
        <end position="582"/>
    </location>
</feature>
<dbReference type="KEGG" id="cyj:Cyan7822_1637"/>
<evidence type="ECO:0000256" key="17">
    <source>
        <dbReference type="PROSITE-ProRule" id="PRU00169"/>
    </source>
</evidence>
<dbReference type="SUPFAM" id="SSF55781">
    <property type="entry name" value="GAF domain-like"/>
    <property type="match status" value="1"/>
</dbReference>
<dbReference type="Gene3D" id="1.10.287.130">
    <property type="match status" value="1"/>
</dbReference>
<comment type="catalytic activity">
    <reaction evidence="1">
        <text>ATP + protein L-histidine = ADP + protein N-phospho-L-histidine.</text>
        <dbReference type="EC" id="2.7.13.3"/>
    </reaction>
</comment>
<dbReference type="InterPro" id="IPR042240">
    <property type="entry name" value="CHASE_sf"/>
</dbReference>
<feature type="domain" description="Histidine kinase" evidence="19">
    <location>
        <begin position="787"/>
        <end position="1012"/>
    </location>
</feature>
<dbReference type="PROSITE" id="PS50110">
    <property type="entry name" value="RESPONSE_REGULATORY"/>
    <property type="match status" value="2"/>
</dbReference>
<dbReference type="SUPFAM" id="SSF47384">
    <property type="entry name" value="Homodimeric domain of signal transducing histidine kinase"/>
    <property type="match status" value="1"/>
</dbReference>
<dbReference type="SMART" id="SM01079">
    <property type="entry name" value="CHASE"/>
    <property type="match status" value="1"/>
</dbReference>
<dbReference type="CDD" id="cd00088">
    <property type="entry name" value="HPT"/>
    <property type="match status" value="1"/>
</dbReference>
<dbReference type="SMART" id="SM00091">
    <property type="entry name" value="PAS"/>
    <property type="match status" value="2"/>
</dbReference>
<dbReference type="Gene3D" id="3.30.565.10">
    <property type="entry name" value="Histidine kinase-like ATPase, C-terminal domain"/>
    <property type="match status" value="1"/>
</dbReference>
<dbReference type="SUPFAM" id="SSF47226">
    <property type="entry name" value="Histidine-containing phosphotransfer domain, HPT domain"/>
    <property type="match status" value="1"/>
</dbReference>
<evidence type="ECO:0000259" key="22">
    <source>
        <dbReference type="PROSITE" id="PS50113"/>
    </source>
</evidence>
<feature type="modified residue" description="Phosphohistidine" evidence="16">
    <location>
        <position position="1363"/>
    </location>
</feature>
<dbReference type="GO" id="GO:0005524">
    <property type="term" value="F:ATP binding"/>
    <property type="evidence" value="ECO:0007669"/>
    <property type="project" value="UniProtKB-KW"/>
</dbReference>
<dbReference type="InterPro" id="IPR036097">
    <property type="entry name" value="HisK_dim/P_sf"/>
</dbReference>
<evidence type="ECO:0000256" key="14">
    <source>
        <dbReference type="ARBA" id="ARBA00023136"/>
    </source>
</evidence>
<dbReference type="InterPro" id="IPR001610">
    <property type="entry name" value="PAC"/>
</dbReference>
<dbReference type="InterPro" id="IPR035965">
    <property type="entry name" value="PAS-like_dom_sf"/>
</dbReference>
<reference evidence="26" key="1">
    <citation type="journal article" date="2011" name="MBio">
        <title>Novel metabolic attributes of the genus Cyanothece, comprising a group of unicellular nitrogen-fixing Cyanobacteria.</title>
        <authorList>
            <person name="Bandyopadhyay A."/>
            <person name="Elvitigala T."/>
            <person name="Welsh E."/>
            <person name="Stockel J."/>
            <person name="Liberton M."/>
            <person name="Min H."/>
            <person name="Sherman L.A."/>
            <person name="Pakrasi H.B."/>
        </authorList>
    </citation>
    <scope>NUCLEOTIDE SEQUENCE [LARGE SCALE GENOMIC DNA]</scope>
    <source>
        <strain evidence="26">PCC 7822</strain>
    </source>
</reference>
<evidence type="ECO:0000256" key="16">
    <source>
        <dbReference type="PROSITE-ProRule" id="PRU00110"/>
    </source>
</evidence>
<dbReference type="CDD" id="cd17546">
    <property type="entry name" value="REC_hyHK_CKI1_RcsC-like"/>
    <property type="match status" value="1"/>
</dbReference>
<dbReference type="CDD" id="cd16922">
    <property type="entry name" value="HATPase_EvgS-ArcB-TorS-like"/>
    <property type="match status" value="1"/>
</dbReference>
<feature type="domain" description="PAC" evidence="22">
    <location>
        <begin position="402"/>
        <end position="454"/>
    </location>
</feature>
<evidence type="ECO:0000259" key="20">
    <source>
        <dbReference type="PROSITE" id="PS50110"/>
    </source>
</evidence>
<keyword evidence="14 18" id="KW-0472">Membrane</keyword>
<name>E0U6I5_GLOV7</name>
<evidence type="ECO:0000259" key="21">
    <source>
        <dbReference type="PROSITE" id="PS50112"/>
    </source>
</evidence>
<dbReference type="STRING" id="497965.Cyan7822_1637"/>
<dbReference type="SMART" id="SM00086">
    <property type="entry name" value="PAC"/>
    <property type="match status" value="2"/>
</dbReference>
<dbReference type="Pfam" id="PF00512">
    <property type="entry name" value="HisKA"/>
    <property type="match status" value="1"/>
</dbReference>
<keyword evidence="8 18" id="KW-0812">Transmembrane</keyword>
<evidence type="ECO:0000256" key="11">
    <source>
        <dbReference type="ARBA" id="ARBA00022840"/>
    </source>
</evidence>
<dbReference type="EMBL" id="CP002198">
    <property type="protein sequence ID" value="ADN13628.1"/>
    <property type="molecule type" value="Genomic_DNA"/>
</dbReference>
<feature type="domain" description="CHASE" evidence="23">
    <location>
        <begin position="118"/>
        <end position="198"/>
    </location>
</feature>
<dbReference type="CDD" id="cd00130">
    <property type="entry name" value="PAS"/>
    <property type="match status" value="2"/>
</dbReference>
<feature type="modified residue" description="4-aspartylphosphate" evidence="17">
    <location>
        <position position="1082"/>
    </location>
</feature>
<dbReference type="Gene3D" id="3.30.450.40">
    <property type="match status" value="1"/>
</dbReference>
<dbReference type="PROSITE" id="PS50839">
    <property type="entry name" value="CHASE"/>
    <property type="match status" value="1"/>
</dbReference>
<dbReference type="InterPro" id="IPR036890">
    <property type="entry name" value="HATPase_C_sf"/>
</dbReference>
<dbReference type="SUPFAM" id="SSF55785">
    <property type="entry name" value="PYP-like sensor domain (PAS domain)"/>
    <property type="match status" value="2"/>
</dbReference>
<feature type="domain" description="Response regulatory" evidence="20">
    <location>
        <begin position="1181"/>
        <end position="1298"/>
    </location>
</feature>
<evidence type="ECO:0000256" key="3">
    <source>
        <dbReference type="ARBA" id="ARBA00006402"/>
    </source>
</evidence>
<dbReference type="Pfam" id="PF13426">
    <property type="entry name" value="PAS_9"/>
    <property type="match status" value="2"/>
</dbReference>
<dbReference type="InterPro" id="IPR036641">
    <property type="entry name" value="HPT_dom_sf"/>
</dbReference>
<comment type="similarity">
    <text evidence="3">In the N-terminal section; belongs to the phytochrome family.</text>
</comment>
<dbReference type="InterPro" id="IPR005467">
    <property type="entry name" value="His_kinase_dom"/>
</dbReference>
<dbReference type="OrthoDB" id="5389090at2"/>
<dbReference type="InterPro" id="IPR003594">
    <property type="entry name" value="HATPase_dom"/>
</dbReference>
<dbReference type="PROSITE" id="PS50109">
    <property type="entry name" value="HIS_KIN"/>
    <property type="match status" value="1"/>
</dbReference>
<feature type="domain" description="HPt" evidence="24">
    <location>
        <begin position="1324"/>
        <end position="1417"/>
    </location>
</feature>
<keyword evidence="11" id="KW-0067">ATP-binding</keyword>
<protein>
    <recommendedName>
        <fullName evidence="15">Circadian input-output histidine kinase CikA</fullName>
        <ecNumber evidence="4">2.7.13.3</ecNumber>
    </recommendedName>
</protein>
<dbReference type="InterPro" id="IPR001789">
    <property type="entry name" value="Sig_transdc_resp-reg_receiver"/>
</dbReference>
<dbReference type="Pfam" id="PF00072">
    <property type="entry name" value="Response_reg"/>
    <property type="match status" value="2"/>
</dbReference>
<dbReference type="Gene3D" id="3.40.50.2300">
    <property type="match status" value="2"/>
</dbReference>
<feature type="modified residue" description="4-aspartylphosphate" evidence="17">
    <location>
        <position position="1230"/>
    </location>
</feature>
<dbReference type="EC" id="2.7.13.3" evidence="4"/>
<dbReference type="CDD" id="cd00082">
    <property type="entry name" value="HisKA"/>
    <property type="match status" value="1"/>
</dbReference>
<feature type="domain" description="PAS" evidence="21">
    <location>
        <begin position="313"/>
        <end position="358"/>
    </location>
</feature>
<evidence type="ECO:0000256" key="2">
    <source>
        <dbReference type="ARBA" id="ARBA00004651"/>
    </source>
</evidence>